<feature type="region of interest" description="Disordered" evidence="1">
    <location>
        <begin position="34"/>
        <end position="80"/>
    </location>
</feature>
<gene>
    <name evidence="2" type="ORF">QWZ10_03760</name>
</gene>
<proteinExistence type="predicted"/>
<accession>A0ABT8D5Q9</accession>
<dbReference type="Proteomes" id="UP001243846">
    <property type="component" value="Unassembled WGS sequence"/>
</dbReference>
<dbReference type="EMBL" id="JAUFRC010000001">
    <property type="protein sequence ID" value="MDN3711162.1"/>
    <property type="molecule type" value="Genomic_DNA"/>
</dbReference>
<keyword evidence="3" id="KW-1185">Reference proteome</keyword>
<reference evidence="3" key="1">
    <citation type="journal article" date="2019" name="Int. J. Syst. Evol. Microbiol.">
        <title>The Global Catalogue of Microorganisms (GCM) 10K type strain sequencing project: providing services to taxonomists for standard genome sequencing and annotation.</title>
        <authorList>
            <consortium name="The Broad Institute Genomics Platform"/>
            <consortium name="The Broad Institute Genome Sequencing Center for Infectious Disease"/>
            <person name="Wu L."/>
            <person name="Ma J."/>
        </authorList>
    </citation>
    <scope>NUCLEOTIDE SEQUENCE [LARGE SCALE GENOMIC DNA]</scope>
    <source>
        <strain evidence="3">CECT 8482</strain>
    </source>
</reference>
<feature type="compositionally biased region" description="Low complexity" evidence="1">
    <location>
        <begin position="42"/>
        <end position="60"/>
    </location>
</feature>
<name>A0ABT8D5Q9_9RHOB</name>
<organism evidence="2 3">
    <name type="scientific">Paracoccus cavernae</name>
    <dbReference type="NCBI Taxonomy" id="1571207"/>
    <lineage>
        <taxon>Bacteria</taxon>
        <taxon>Pseudomonadati</taxon>
        <taxon>Pseudomonadota</taxon>
        <taxon>Alphaproteobacteria</taxon>
        <taxon>Rhodobacterales</taxon>
        <taxon>Paracoccaceae</taxon>
        <taxon>Paracoccus</taxon>
    </lineage>
</organism>
<protein>
    <submittedName>
        <fullName evidence="2">Uncharacterized protein</fullName>
    </submittedName>
</protein>
<evidence type="ECO:0000313" key="3">
    <source>
        <dbReference type="Proteomes" id="UP001243846"/>
    </source>
</evidence>
<sequence length="80" mass="8451">MLLTLSTLRPAFGWAAIPQLALDEPAQQGLAELAPRAGPSIRRGAPMSSSPRARPAAPKASRSRRARWSITPAPPSRPSA</sequence>
<evidence type="ECO:0000313" key="2">
    <source>
        <dbReference type="EMBL" id="MDN3711162.1"/>
    </source>
</evidence>
<evidence type="ECO:0000256" key="1">
    <source>
        <dbReference type="SAM" id="MobiDB-lite"/>
    </source>
</evidence>
<comment type="caution">
    <text evidence="2">The sequence shown here is derived from an EMBL/GenBank/DDBJ whole genome shotgun (WGS) entry which is preliminary data.</text>
</comment>